<name>A0A180GU98_PUCT1</name>
<dbReference type="EnsemblFungi" id="PTTG_26372-t43_1">
    <property type="protein sequence ID" value="PTTG_26372-t43_1-p1"/>
    <property type="gene ID" value="PTTG_26372"/>
</dbReference>
<reference evidence="2" key="1">
    <citation type="submission" date="2009-11" db="EMBL/GenBank/DDBJ databases">
        <authorList>
            <consortium name="The Broad Institute Genome Sequencing Platform"/>
            <person name="Ward D."/>
            <person name="Feldgarden M."/>
            <person name="Earl A."/>
            <person name="Young S.K."/>
            <person name="Zeng Q."/>
            <person name="Koehrsen M."/>
            <person name="Alvarado L."/>
            <person name="Berlin A."/>
            <person name="Bochicchio J."/>
            <person name="Borenstein D."/>
            <person name="Chapman S.B."/>
            <person name="Chen Z."/>
            <person name="Engels R."/>
            <person name="Freedman E."/>
            <person name="Gellesch M."/>
            <person name="Goldberg J."/>
            <person name="Griggs A."/>
            <person name="Gujja S."/>
            <person name="Heilman E."/>
            <person name="Heiman D."/>
            <person name="Hepburn T."/>
            <person name="Howarth C."/>
            <person name="Jen D."/>
            <person name="Larson L."/>
            <person name="Lewis B."/>
            <person name="Mehta T."/>
            <person name="Park D."/>
            <person name="Pearson M."/>
            <person name="Roberts A."/>
            <person name="Saif S."/>
            <person name="Shea T."/>
            <person name="Shenoy N."/>
            <person name="Sisk P."/>
            <person name="Stolte C."/>
            <person name="Sykes S."/>
            <person name="Thomson T."/>
            <person name="Walk T."/>
            <person name="White J."/>
            <person name="Yandava C."/>
            <person name="Izard J."/>
            <person name="Baranova O.V."/>
            <person name="Blanton J.M."/>
            <person name="Tanner A.C."/>
            <person name="Dewhirst F.E."/>
            <person name="Haas B."/>
            <person name="Nusbaum C."/>
            <person name="Birren B."/>
        </authorList>
    </citation>
    <scope>NUCLEOTIDE SEQUENCE [LARGE SCALE GENOMIC DNA]</scope>
    <source>
        <strain evidence="2">1-1 BBBD Race 1</strain>
    </source>
</reference>
<proteinExistence type="predicted"/>
<dbReference type="OrthoDB" id="10381219at2759"/>
<evidence type="ECO:0000256" key="1">
    <source>
        <dbReference type="SAM" id="MobiDB-lite"/>
    </source>
</evidence>
<feature type="region of interest" description="Disordered" evidence="1">
    <location>
        <begin position="1"/>
        <end position="34"/>
    </location>
</feature>
<dbReference type="EMBL" id="ADAS02000020">
    <property type="protein sequence ID" value="OAV96377.1"/>
    <property type="molecule type" value="Genomic_DNA"/>
</dbReference>
<evidence type="ECO:0000313" key="3">
    <source>
        <dbReference type="EnsemblFungi" id="PTTG_26372-t43_1-p1"/>
    </source>
</evidence>
<dbReference type="Proteomes" id="UP000005240">
    <property type="component" value="Unassembled WGS sequence"/>
</dbReference>
<organism evidence="2">
    <name type="scientific">Puccinia triticina (isolate 1-1 / race 1 (BBBD))</name>
    <name type="common">Brown leaf rust fungus</name>
    <dbReference type="NCBI Taxonomy" id="630390"/>
    <lineage>
        <taxon>Eukaryota</taxon>
        <taxon>Fungi</taxon>
        <taxon>Dikarya</taxon>
        <taxon>Basidiomycota</taxon>
        <taxon>Pucciniomycotina</taxon>
        <taxon>Pucciniomycetes</taxon>
        <taxon>Pucciniales</taxon>
        <taxon>Pucciniaceae</taxon>
        <taxon>Puccinia</taxon>
    </lineage>
</organism>
<gene>
    <name evidence="2" type="ORF">PTTG_26372</name>
</gene>
<feature type="compositionally biased region" description="Polar residues" evidence="1">
    <location>
        <begin position="20"/>
        <end position="34"/>
    </location>
</feature>
<reference evidence="2" key="2">
    <citation type="submission" date="2016-05" db="EMBL/GenBank/DDBJ databases">
        <title>Comparative analysis highlights variable genome content of wheat rusts and divergence of the mating loci.</title>
        <authorList>
            <person name="Cuomo C.A."/>
            <person name="Bakkeren G."/>
            <person name="Szabo L."/>
            <person name="Khalil H."/>
            <person name="Joly D."/>
            <person name="Goldberg J."/>
            <person name="Young S."/>
            <person name="Zeng Q."/>
            <person name="Fellers J."/>
        </authorList>
    </citation>
    <scope>NUCLEOTIDE SEQUENCE [LARGE SCALE GENOMIC DNA]</scope>
    <source>
        <strain evidence="2">1-1 BBBD Race 1</strain>
    </source>
</reference>
<protein>
    <submittedName>
        <fullName evidence="2 3">Uncharacterized protein</fullName>
    </submittedName>
</protein>
<sequence length="70" mass="7712">MTVEDKAGTEFDGDIEYDQNARTKAAISTNGPNDSSFELFMLQYQSIRDPKAHAQLQNDLLGSDEPSSTT</sequence>
<keyword evidence="4" id="KW-1185">Reference proteome</keyword>
<reference evidence="3" key="4">
    <citation type="submission" date="2025-05" db="UniProtKB">
        <authorList>
            <consortium name="EnsemblFungi"/>
        </authorList>
    </citation>
    <scope>IDENTIFICATION</scope>
    <source>
        <strain evidence="3">isolate 1-1 / race 1 (BBBD)</strain>
    </source>
</reference>
<dbReference type="VEuPathDB" id="FungiDB:PTTG_26372"/>
<evidence type="ECO:0000313" key="2">
    <source>
        <dbReference type="EMBL" id="OAV96377.1"/>
    </source>
</evidence>
<dbReference type="AlphaFoldDB" id="A0A180GU98"/>
<reference evidence="3 4" key="3">
    <citation type="journal article" date="2017" name="G3 (Bethesda)">
        <title>Comparative analysis highlights variable genome content of wheat rusts and divergence of the mating loci.</title>
        <authorList>
            <person name="Cuomo C.A."/>
            <person name="Bakkeren G."/>
            <person name="Khalil H.B."/>
            <person name="Panwar V."/>
            <person name="Joly D."/>
            <person name="Linning R."/>
            <person name="Sakthikumar S."/>
            <person name="Song X."/>
            <person name="Adiconis X."/>
            <person name="Fan L."/>
            <person name="Goldberg J.M."/>
            <person name="Levin J.Z."/>
            <person name="Young S."/>
            <person name="Zeng Q."/>
            <person name="Anikster Y."/>
            <person name="Bruce M."/>
            <person name="Wang M."/>
            <person name="Yin C."/>
            <person name="McCallum B."/>
            <person name="Szabo L.J."/>
            <person name="Hulbert S."/>
            <person name="Chen X."/>
            <person name="Fellers J.P."/>
        </authorList>
    </citation>
    <scope>NUCLEOTIDE SEQUENCE</scope>
    <source>
        <strain evidence="4">Isolate 1-1 / race 1 (BBBD)</strain>
        <strain evidence="3">isolate 1-1 / race 1 (BBBD)</strain>
    </source>
</reference>
<evidence type="ECO:0000313" key="4">
    <source>
        <dbReference type="Proteomes" id="UP000005240"/>
    </source>
</evidence>
<accession>A0A180GU98</accession>